<protein>
    <recommendedName>
        <fullName evidence="2">3-keto-alpha-glucoside-1,2-lyase/3-keto-2-hydroxy-glucal hydratase domain-containing protein</fullName>
    </recommendedName>
</protein>
<dbReference type="OrthoDB" id="1744393at2"/>
<dbReference type="InterPro" id="IPR058094">
    <property type="entry name" value="Ig-like_OmpL47-like"/>
</dbReference>
<dbReference type="InterPro" id="IPR013783">
    <property type="entry name" value="Ig-like_fold"/>
</dbReference>
<dbReference type="Gene3D" id="2.160.20.110">
    <property type="match status" value="2"/>
</dbReference>
<evidence type="ECO:0000259" key="2">
    <source>
        <dbReference type="Pfam" id="PF06439"/>
    </source>
</evidence>
<feature type="domain" description="3-keto-alpha-glucoside-1,2-lyase/3-keto-2-hydroxy-glucal hydratase" evidence="2">
    <location>
        <begin position="626"/>
        <end position="789"/>
    </location>
</feature>
<dbReference type="RefSeq" id="WP_092559361.1">
    <property type="nucleotide sequence ID" value="NZ_FOYZ01000002.1"/>
</dbReference>
<feature type="chain" id="PRO_5011642233" description="3-keto-alpha-glucoside-1,2-lyase/3-keto-2-hydroxy-glucal hydratase domain-containing protein" evidence="1">
    <location>
        <begin position="26"/>
        <end position="1209"/>
    </location>
</feature>
<dbReference type="NCBIfam" id="NF047446">
    <property type="entry name" value="barrel_OmpL47"/>
    <property type="match status" value="1"/>
</dbReference>
<dbReference type="Gene3D" id="2.60.40.10">
    <property type="entry name" value="Immunoglobulins"/>
    <property type="match status" value="1"/>
</dbReference>
<dbReference type="GO" id="GO:0016787">
    <property type="term" value="F:hydrolase activity"/>
    <property type="evidence" value="ECO:0007669"/>
    <property type="project" value="InterPro"/>
</dbReference>
<name>A0A1I6IEA0_9FIRM</name>
<proteinExistence type="predicted"/>
<organism evidence="3 4">
    <name type="scientific">Anaeromicropila populeti</name>
    <dbReference type="NCBI Taxonomy" id="37658"/>
    <lineage>
        <taxon>Bacteria</taxon>
        <taxon>Bacillati</taxon>
        <taxon>Bacillota</taxon>
        <taxon>Clostridia</taxon>
        <taxon>Lachnospirales</taxon>
        <taxon>Lachnospiraceae</taxon>
        <taxon>Anaeromicropila</taxon>
    </lineage>
</organism>
<dbReference type="STRING" id="37658.SAMN05661086_00756"/>
<keyword evidence="4" id="KW-1185">Reference proteome</keyword>
<accession>A0A1I6IEA0</accession>
<feature type="signal peptide" evidence="1">
    <location>
        <begin position="1"/>
        <end position="25"/>
    </location>
</feature>
<sequence length="1209" mass="131461">MKKKILFAAFLLLLVIFGTAITSYADSFILTATPDVTNNCVSLNWTAPDAETNYSYMIYQQRGADENAVYQSIPAKDVVKVLEIYPKVSTLTGWVGSYGQGKITCTATTIEAFNANPSMIWNYDVIAFGFWDSNNEKDLTASSAAVLKQYIEQGYGVLFGHDTVAGNKASVRVFNNFVGYVNVELSPYTSGWTWPAYSCGGTTVTIQKKGLLTNYPYQIGDVGTVLTIPNAHTVGQKALGDVWMTFPTGTNLIYNAYLTTWNNCALIQTGHSSGAATVDEQKLIMNTLFYLAQKTSTTSWEDHMAQDLTGPSKPELSHLSIANTSGQISFQASSTDVGDQYHYYIEATAPGTQQVLTSSKVGAYLESGLSGYSYIINQSSNTIPDNIVDSSSGSITQNFSFTQKGYIHIKALDKAGNASETLHYELSDLTAPTMPKAKIIEKQLILIASQDLESGVSQYEYRLNGSDWVTWKGNINLTELEDGTYILELKAVDNMGNESEVYTFTFQLTYQQEAAAVSLVEKAELSENQTDIDAAYLVVCKLSEGEVKLALLKRLALIQCIKPKVDIKLAVGDTAVNIDSFKEDLYAELQRRGINTTNFNIMTTQQTTVSTEMEDAADIFNKWGRIGWTGQWSFDSVEKVIKNAENTDNFTGFYYPNNFSYRDIDFTYYNNTTNADDDVMGAMIKFNRNADGTVTTYVFSLDRGDNGGGVQTQYGGGGLYKIVNKPFEYTTVTLLQEVSAVWERNSWTRYHLVAKGNNIKVYQNEELLIDYTDNNNPIITGSYGFFSFSQPDAMYKDVTIVCENTQTLGEVLDTTVWSDNSARFIINLNDTLEEDLSDAGKRAAMVTKTKAAGAHYIGWGTSVNQQQSLQFISENNKNGIFVDNGNYAASVIEIADYIIKRFIFPEGQGTIDTPYIIRSVEQIESIKYDLSAYYRLEENIDLGGKLWIGLGSEKTPFTGGLNGNGCTISNFTMNSAGSEYIGFFGVIENSTITKINFTGVSVLGGKYVGVLAGYAKGEALSISHCSVEEVNVEGNIAVGGLIGMMEGGSMGNCSSEAGIYGKTFVGGLIGHGKGIIIKDCVSAATVTGVTCVGGILGYSDGNWIETSQSIATLVGNSKVGGLIGYNNGATRDGLPFIPVISECTSLATVKGDSYVGGIAGYCDFSNLKSCRSLGTLEGNENLGGLIGYSNEGNCTECDDTLCIMTGSNV</sequence>
<evidence type="ECO:0000313" key="3">
    <source>
        <dbReference type="EMBL" id="SFR65026.1"/>
    </source>
</evidence>
<dbReference type="InterPro" id="IPR010496">
    <property type="entry name" value="AL/BT2_dom"/>
</dbReference>
<dbReference type="EMBL" id="FOYZ01000002">
    <property type="protein sequence ID" value="SFR65026.1"/>
    <property type="molecule type" value="Genomic_DNA"/>
</dbReference>
<dbReference type="Pfam" id="PF06439">
    <property type="entry name" value="3keto-disac_hyd"/>
    <property type="match status" value="1"/>
</dbReference>
<evidence type="ECO:0000256" key="1">
    <source>
        <dbReference type="SAM" id="SignalP"/>
    </source>
</evidence>
<keyword evidence="1" id="KW-0732">Signal</keyword>
<dbReference type="Proteomes" id="UP000199659">
    <property type="component" value="Unassembled WGS sequence"/>
</dbReference>
<dbReference type="AlphaFoldDB" id="A0A1I6IEA0"/>
<dbReference type="Gene3D" id="2.60.120.560">
    <property type="entry name" value="Exo-inulinase, domain 1"/>
    <property type="match status" value="1"/>
</dbReference>
<reference evidence="3 4" key="1">
    <citation type="submission" date="2016-10" db="EMBL/GenBank/DDBJ databases">
        <authorList>
            <person name="de Groot N.N."/>
        </authorList>
    </citation>
    <scope>NUCLEOTIDE SEQUENCE [LARGE SCALE GENOMIC DNA]</scope>
    <source>
        <strain evidence="3 4">743A</strain>
    </source>
</reference>
<evidence type="ECO:0000313" key="4">
    <source>
        <dbReference type="Proteomes" id="UP000199659"/>
    </source>
</evidence>
<gene>
    <name evidence="3" type="ORF">SAMN05661086_00756</name>
</gene>